<evidence type="ECO:0000313" key="3">
    <source>
        <dbReference type="Proteomes" id="UP000269134"/>
    </source>
</evidence>
<feature type="transmembrane region" description="Helical" evidence="1">
    <location>
        <begin position="7"/>
        <end position="29"/>
    </location>
</feature>
<reference evidence="2 3" key="1">
    <citation type="submission" date="2018-10" db="EMBL/GenBank/DDBJ databases">
        <title>Pseudomonas sp. GL14 genome.</title>
        <authorList>
            <person name="Peng J."/>
            <person name="Liu Z.-P."/>
        </authorList>
    </citation>
    <scope>NUCLEOTIDE SEQUENCE [LARGE SCALE GENOMIC DNA]</scope>
    <source>
        <strain evidence="2 3">GL14</strain>
    </source>
</reference>
<keyword evidence="1" id="KW-0812">Transmembrane</keyword>
<gene>
    <name evidence="2" type="ORF">EA795_13260</name>
</gene>
<accession>A0ABX9V3V2</accession>
<name>A0ABX9V3V2_9GAMM</name>
<organism evidence="2 3">
    <name type="scientific">Stutzerimonas nitrititolerans</name>
    <dbReference type="NCBI Taxonomy" id="2482751"/>
    <lineage>
        <taxon>Bacteria</taxon>
        <taxon>Pseudomonadati</taxon>
        <taxon>Pseudomonadota</taxon>
        <taxon>Gammaproteobacteria</taxon>
        <taxon>Pseudomonadales</taxon>
        <taxon>Pseudomonadaceae</taxon>
        <taxon>Stutzerimonas</taxon>
    </lineage>
</organism>
<evidence type="ECO:0000313" key="2">
    <source>
        <dbReference type="EMBL" id="RMI00482.1"/>
    </source>
</evidence>
<feature type="transmembrane region" description="Helical" evidence="1">
    <location>
        <begin position="35"/>
        <end position="55"/>
    </location>
</feature>
<proteinExistence type="predicted"/>
<keyword evidence="3" id="KW-1185">Reference proteome</keyword>
<keyword evidence="1" id="KW-0472">Membrane</keyword>
<protein>
    <submittedName>
        <fullName evidence="2">Uncharacterized protein</fullName>
    </submittedName>
</protein>
<sequence length="150" mass="16836">MKVTKSRLEWLVIGASYGLVLLGVLLSWLTQDPTWMSRAGSLLIVLAILVASIKLDEVLGAHINKFRQRSSEDQMNAIRDQREEFHGEKLGPQYEAALKAQVDKATTDIFATYIQKRVVQMKAFEVKLLVAGTLINGFGDKLMVWTCLVQ</sequence>
<dbReference type="RefSeq" id="WP_122077774.1">
    <property type="nucleotide sequence ID" value="NZ_RFFL01000009.1"/>
</dbReference>
<comment type="caution">
    <text evidence="2">The sequence shown here is derived from an EMBL/GenBank/DDBJ whole genome shotgun (WGS) entry which is preliminary data.</text>
</comment>
<dbReference type="EMBL" id="RFFL01000009">
    <property type="protein sequence ID" value="RMI00482.1"/>
    <property type="molecule type" value="Genomic_DNA"/>
</dbReference>
<dbReference type="Proteomes" id="UP000269134">
    <property type="component" value="Unassembled WGS sequence"/>
</dbReference>
<evidence type="ECO:0000256" key="1">
    <source>
        <dbReference type="SAM" id="Phobius"/>
    </source>
</evidence>
<dbReference type="GeneID" id="84610007"/>
<keyword evidence="1" id="KW-1133">Transmembrane helix</keyword>